<comment type="caution">
    <text evidence="3">The sequence shown here is derived from an EMBL/GenBank/DDBJ whole genome shotgun (WGS) entry which is preliminary data.</text>
</comment>
<dbReference type="AlphaFoldDB" id="A0A1V9D8U0"/>
<dbReference type="EMBL" id="MWUE01000037">
    <property type="protein sequence ID" value="OQP30281.1"/>
    <property type="molecule type" value="Genomic_DNA"/>
</dbReference>
<feature type="domain" description="ABC-type glycine betaine transport system substrate-binding" evidence="2">
    <location>
        <begin position="31"/>
        <end position="314"/>
    </location>
</feature>
<protein>
    <submittedName>
        <fullName evidence="3">Glycine betaine ABC transporter substrate-binding protein</fullName>
    </submittedName>
</protein>
<dbReference type="InterPro" id="IPR007210">
    <property type="entry name" value="ABC_Gly_betaine_transp_sub-bd"/>
</dbReference>
<keyword evidence="1" id="KW-0732">Signal</keyword>
<evidence type="ECO:0000259" key="2">
    <source>
        <dbReference type="Pfam" id="PF04069"/>
    </source>
</evidence>
<dbReference type="Gene3D" id="3.40.190.100">
    <property type="entry name" value="Glycine betaine-binding periplasmic protein, domain 2"/>
    <property type="match status" value="1"/>
</dbReference>
<evidence type="ECO:0000313" key="3">
    <source>
        <dbReference type="EMBL" id="OQP30281.1"/>
    </source>
</evidence>
<dbReference type="CDD" id="cd13638">
    <property type="entry name" value="PBP2_EcProx_like"/>
    <property type="match status" value="1"/>
</dbReference>
<feature type="chain" id="PRO_5010705026" evidence="1">
    <location>
        <begin position="21"/>
        <end position="332"/>
    </location>
</feature>
<reference evidence="3 4" key="1">
    <citation type="submission" date="2017-02" db="EMBL/GenBank/DDBJ databases">
        <title>Whole genome shotgun sequence of Pantoea agglomerans strain AS1 isolated from a cycad, Zamia floridana in Central Florida, USA.</title>
        <authorList>
            <person name="Lata P."/>
            <person name="Govindarajan S."/>
            <person name="Qi F."/>
            <person name="Li J.-L."/>
            <person name="Maurya S.K."/>
            <person name="Sahoo M.K."/>
        </authorList>
    </citation>
    <scope>NUCLEOTIDE SEQUENCE [LARGE SCALE GENOMIC DNA]</scope>
    <source>
        <strain evidence="3 4">AS1</strain>
    </source>
</reference>
<keyword evidence="4" id="KW-1185">Reference proteome</keyword>
<dbReference type="Proteomes" id="UP000192769">
    <property type="component" value="Unassembled WGS sequence"/>
</dbReference>
<dbReference type="Gene3D" id="3.40.190.10">
    <property type="entry name" value="Periplasmic binding protein-like II"/>
    <property type="match status" value="1"/>
</dbReference>
<accession>A0A1V9D8U0</accession>
<dbReference type="GO" id="GO:0043190">
    <property type="term" value="C:ATP-binding cassette (ABC) transporter complex"/>
    <property type="evidence" value="ECO:0007669"/>
    <property type="project" value="InterPro"/>
</dbReference>
<evidence type="ECO:0000313" key="4">
    <source>
        <dbReference type="Proteomes" id="UP000192769"/>
    </source>
</evidence>
<name>A0A1V9D8U0_9GAMM</name>
<dbReference type="SUPFAM" id="SSF53850">
    <property type="entry name" value="Periplasmic binding protein-like II"/>
    <property type="match status" value="1"/>
</dbReference>
<sequence>MRKTAPLFAAVLTTFALSHAAAADLPGKGITVKPAQSTIAEEGFQTLLVSRALEKLGYSVEKPSEIDYNVAYTSMASGDITFVATNWQPLHDDMYNAAGGDKKFYRAGTYISGAAQGYLIDKKTAEQYHITNIAQLKDPKIAQLFDSNGDGKADMTGCTPGWGCEAVINHQNSAFGLSDTVTANMGNYSAMVADTLARFKQGKPILYYTWTPYWLSDVLKPGRDVVWLQVPFSSLPGAQSKVDTRLPNGANYGFPVNTMHIVANKAWAEKNPAAAKLFAEMKLPISDINAENAAMHAGQASEADINRHVDGWIKAHQQQFDGWIKEALAAAK</sequence>
<dbReference type="OrthoDB" id="9787902at2"/>
<feature type="signal peptide" evidence="1">
    <location>
        <begin position="1"/>
        <end position="20"/>
    </location>
</feature>
<dbReference type="GO" id="GO:0022857">
    <property type="term" value="F:transmembrane transporter activity"/>
    <property type="evidence" value="ECO:0007669"/>
    <property type="project" value="InterPro"/>
</dbReference>
<dbReference type="RefSeq" id="WP_081142427.1">
    <property type="nucleotide sequence ID" value="NZ_MWUE01000037.1"/>
</dbReference>
<evidence type="ECO:0000256" key="1">
    <source>
        <dbReference type="SAM" id="SignalP"/>
    </source>
</evidence>
<dbReference type="Pfam" id="PF04069">
    <property type="entry name" value="OpuAC"/>
    <property type="match status" value="1"/>
</dbReference>
<organism evidence="3 4">
    <name type="scientific">Pantoea latae</name>
    <dbReference type="NCBI Taxonomy" id="1964541"/>
    <lineage>
        <taxon>Bacteria</taxon>
        <taxon>Pseudomonadati</taxon>
        <taxon>Pseudomonadota</taxon>
        <taxon>Gammaproteobacteria</taxon>
        <taxon>Enterobacterales</taxon>
        <taxon>Erwiniaceae</taxon>
        <taxon>Pantoea</taxon>
    </lineage>
</organism>
<gene>
    <name evidence="3" type="ORF">B2J69_22095</name>
</gene>
<dbReference type="NCBIfam" id="NF008334">
    <property type="entry name" value="PRK11119.1"/>
    <property type="match status" value="1"/>
</dbReference>
<proteinExistence type="predicted"/>